<dbReference type="Pfam" id="PF02782">
    <property type="entry name" value="FGGY_C"/>
    <property type="match status" value="1"/>
</dbReference>
<evidence type="ECO:0000256" key="10">
    <source>
        <dbReference type="RuleBase" id="RU364073"/>
    </source>
</evidence>
<comment type="caution">
    <text evidence="13">The sequence shown here is derived from an EMBL/GenBank/DDBJ whole genome shotgun (WGS) entry which is preliminary data.</text>
</comment>
<protein>
    <recommendedName>
        <fullName evidence="8 10">Xylulose kinase</fullName>
        <shortName evidence="8 10">Xylulokinase</shortName>
        <ecNumber evidence="8 10">2.7.1.17</ecNumber>
    </recommendedName>
</protein>
<keyword evidence="4 8" id="KW-0547">Nucleotide-binding</keyword>
<dbReference type="InterPro" id="IPR018484">
    <property type="entry name" value="FGGY_N"/>
</dbReference>
<dbReference type="InterPro" id="IPR018483">
    <property type="entry name" value="Carb_kinase_FGGY_CS"/>
</dbReference>
<dbReference type="Proteomes" id="UP000606193">
    <property type="component" value="Unassembled WGS sequence"/>
</dbReference>
<feature type="site" description="Important for activity" evidence="8">
    <location>
        <position position="8"/>
    </location>
</feature>
<dbReference type="Pfam" id="PF00370">
    <property type="entry name" value="FGGY_N"/>
    <property type="match status" value="1"/>
</dbReference>
<evidence type="ECO:0000256" key="2">
    <source>
        <dbReference type="ARBA" id="ARBA00022629"/>
    </source>
</evidence>
<evidence type="ECO:0000256" key="7">
    <source>
        <dbReference type="ARBA" id="ARBA00023277"/>
    </source>
</evidence>
<evidence type="ECO:0000256" key="6">
    <source>
        <dbReference type="ARBA" id="ARBA00022840"/>
    </source>
</evidence>
<sequence>MNYLIGIDLGTSSTKTVLFDEEGTVIASAGKDYPLYTPNNGWAEQKPEDWRDAALETIAKVVKDSGVAADDIKGLGISGQMHGLVMLDEAGEVIRPSIIWCDQRTEKECEEITEKVGAKRLIEITANPALTGFTASKILWVRNHEPENYAKCKHILLPKDYVRYILTGEFATEVSDASGMQLLDVPKRQWSDEVLEKLDIDKSLLAKVYESPEVTGTILPEIAEKTGLSTSTVVVGGAGDNAAAAVGTGVVEDGKAFTTIGTSGVVFAHSSDISIDPKGRVHTFCCAVPGAWHVMGVTQAAGYSLAWFQENIGTEYARKAKEQGCGAFDLINADVLKTPIGANRLIYLPYLNGERTPHLDANCRGVFFGLSSMHTTADMARAVMEGISYSLTDCNDIIREMGINVTEMMACGGGAKNGVQRQMMADMFGCDVKTVTATEGPALGVAILAGVGAGIYDSVEDACRKMIHTDPEKECHPDAAATKEYDKFHQLYKKLYTDLKDDYQTLANL</sequence>
<keyword evidence="3 8" id="KW-0808">Transferase</keyword>
<feature type="domain" description="Carbohydrate kinase FGGY N-terminal" evidence="11">
    <location>
        <begin position="3"/>
        <end position="247"/>
    </location>
</feature>
<dbReference type="PROSITE" id="PS00445">
    <property type="entry name" value="FGGY_KINASES_2"/>
    <property type="match status" value="1"/>
</dbReference>
<dbReference type="CDD" id="cd07808">
    <property type="entry name" value="ASKHA_NBD_FGGY_EcXK-like"/>
    <property type="match status" value="1"/>
</dbReference>
<dbReference type="InterPro" id="IPR000577">
    <property type="entry name" value="Carb_kinase_FGGY"/>
</dbReference>
<keyword evidence="14" id="KW-1185">Reference proteome</keyword>
<dbReference type="InterPro" id="IPR006000">
    <property type="entry name" value="Xylulokinase"/>
</dbReference>
<gene>
    <name evidence="8 10 13" type="primary">xylB</name>
    <name evidence="13" type="ORF">H8704_00380</name>
</gene>
<dbReference type="PANTHER" id="PTHR43095:SF5">
    <property type="entry name" value="XYLULOSE KINASE"/>
    <property type="match status" value="1"/>
</dbReference>
<accession>A0ABR7MZ52</accession>
<evidence type="ECO:0000313" key="14">
    <source>
        <dbReference type="Proteomes" id="UP000606193"/>
    </source>
</evidence>
<evidence type="ECO:0000256" key="3">
    <source>
        <dbReference type="ARBA" id="ARBA00022679"/>
    </source>
</evidence>
<dbReference type="EC" id="2.7.1.17" evidence="8 10"/>
<name>A0ABR7MZ52_9FIRM</name>
<dbReference type="Gene3D" id="3.30.420.40">
    <property type="match status" value="2"/>
</dbReference>
<dbReference type="InterPro" id="IPR043129">
    <property type="entry name" value="ATPase_NBD"/>
</dbReference>
<keyword evidence="2 8" id="KW-0859">Xylose metabolism</keyword>
<organism evidence="13 14">
    <name type="scientific">Jutongia huaianensis</name>
    <dbReference type="NCBI Taxonomy" id="2763668"/>
    <lineage>
        <taxon>Bacteria</taxon>
        <taxon>Bacillati</taxon>
        <taxon>Bacillota</taxon>
        <taxon>Clostridia</taxon>
        <taxon>Lachnospirales</taxon>
        <taxon>Lachnospiraceae</taxon>
        <taxon>Jutongia</taxon>
    </lineage>
</organism>
<keyword evidence="5 8" id="KW-0418">Kinase</keyword>
<evidence type="ECO:0000313" key="13">
    <source>
        <dbReference type="EMBL" id="MBC8561097.1"/>
    </source>
</evidence>
<dbReference type="HAMAP" id="MF_02220">
    <property type="entry name" value="XylB"/>
    <property type="match status" value="1"/>
</dbReference>
<comment type="similarity">
    <text evidence="1 8 9">Belongs to the FGGY kinase family.</text>
</comment>
<dbReference type="PANTHER" id="PTHR43095">
    <property type="entry name" value="SUGAR KINASE"/>
    <property type="match status" value="1"/>
</dbReference>
<evidence type="ECO:0000256" key="8">
    <source>
        <dbReference type="HAMAP-Rule" id="MF_02220"/>
    </source>
</evidence>
<evidence type="ECO:0000256" key="4">
    <source>
        <dbReference type="ARBA" id="ARBA00022741"/>
    </source>
</evidence>
<keyword evidence="7 8" id="KW-0119">Carbohydrate metabolism</keyword>
<dbReference type="EMBL" id="JACRSX010000001">
    <property type="protein sequence ID" value="MBC8561097.1"/>
    <property type="molecule type" value="Genomic_DNA"/>
</dbReference>
<dbReference type="SUPFAM" id="SSF53067">
    <property type="entry name" value="Actin-like ATPase domain"/>
    <property type="match status" value="2"/>
</dbReference>
<dbReference type="GO" id="GO:0004856">
    <property type="term" value="F:D-xylulokinase activity"/>
    <property type="evidence" value="ECO:0007669"/>
    <property type="project" value="UniProtKB-EC"/>
</dbReference>
<evidence type="ECO:0000256" key="5">
    <source>
        <dbReference type="ARBA" id="ARBA00022777"/>
    </source>
</evidence>
<feature type="domain" description="Carbohydrate kinase FGGY C-terminal" evidence="12">
    <location>
        <begin position="258"/>
        <end position="452"/>
    </location>
</feature>
<keyword evidence="6 8" id="KW-0067">ATP-binding</keyword>
<dbReference type="PIRSF" id="PIRSF000538">
    <property type="entry name" value="GlpK"/>
    <property type="match status" value="1"/>
</dbReference>
<dbReference type="InterPro" id="IPR018485">
    <property type="entry name" value="FGGY_C"/>
</dbReference>
<dbReference type="RefSeq" id="WP_249296872.1">
    <property type="nucleotide sequence ID" value="NZ_JACRSX010000001.1"/>
</dbReference>
<reference evidence="13 14" key="1">
    <citation type="submission" date="2020-08" db="EMBL/GenBank/DDBJ databases">
        <title>Genome public.</title>
        <authorList>
            <person name="Liu C."/>
            <person name="Sun Q."/>
        </authorList>
    </citation>
    <scope>NUCLEOTIDE SEQUENCE [LARGE SCALE GENOMIC DNA]</scope>
    <source>
        <strain evidence="13 14">NSJ-37</strain>
    </source>
</reference>
<dbReference type="InterPro" id="IPR050406">
    <property type="entry name" value="FGGY_Carb_Kinase"/>
</dbReference>
<evidence type="ECO:0000256" key="9">
    <source>
        <dbReference type="RuleBase" id="RU003733"/>
    </source>
</evidence>
<comment type="catalytic activity">
    <reaction evidence="8 10">
        <text>D-xylulose + ATP = D-xylulose 5-phosphate + ADP + H(+)</text>
        <dbReference type="Rhea" id="RHEA:10964"/>
        <dbReference type="ChEBI" id="CHEBI:15378"/>
        <dbReference type="ChEBI" id="CHEBI:17140"/>
        <dbReference type="ChEBI" id="CHEBI:30616"/>
        <dbReference type="ChEBI" id="CHEBI:57737"/>
        <dbReference type="ChEBI" id="CHEBI:456216"/>
        <dbReference type="EC" id="2.7.1.17"/>
    </reaction>
</comment>
<evidence type="ECO:0000259" key="12">
    <source>
        <dbReference type="Pfam" id="PF02782"/>
    </source>
</evidence>
<dbReference type="NCBIfam" id="TIGR01312">
    <property type="entry name" value="XylB"/>
    <property type="match status" value="1"/>
</dbReference>
<evidence type="ECO:0000259" key="11">
    <source>
        <dbReference type="Pfam" id="PF00370"/>
    </source>
</evidence>
<dbReference type="PROSITE" id="PS00933">
    <property type="entry name" value="FGGY_KINASES_1"/>
    <property type="match status" value="1"/>
</dbReference>
<proteinExistence type="inferred from homology"/>
<feature type="binding site" evidence="8">
    <location>
        <begin position="81"/>
        <end position="82"/>
    </location>
    <ligand>
        <name>substrate</name>
    </ligand>
</feature>
<feature type="active site" description="Proton acceptor" evidence="8">
    <location>
        <position position="240"/>
    </location>
</feature>
<evidence type="ECO:0000256" key="1">
    <source>
        <dbReference type="ARBA" id="ARBA00009156"/>
    </source>
</evidence>
<comment type="function">
    <text evidence="8">Catalyzes the phosphorylation of D-xylulose to D-xylulose 5-phosphate.</text>
</comment>